<evidence type="ECO:0000259" key="1">
    <source>
        <dbReference type="PROSITE" id="PS51819"/>
    </source>
</evidence>
<dbReference type="PIRSF" id="PIRSF039020">
    <property type="entry name" value="EhpR"/>
    <property type="match status" value="1"/>
</dbReference>
<evidence type="ECO:0000313" key="3">
    <source>
        <dbReference type="Proteomes" id="UP000586947"/>
    </source>
</evidence>
<dbReference type="InterPro" id="IPR026275">
    <property type="entry name" value="Glyoxalase/dOase/EhpR"/>
</dbReference>
<dbReference type="Gene3D" id="3.30.720.110">
    <property type="match status" value="1"/>
</dbReference>
<keyword evidence="2" id="KW-0456">Lyase</keyword>
<protein>
    <submittedName>
        <fullName evidence="2">Putative enzyme related to lactoylglutathione lyase</fullName>
    </submittedName>
</protein>
<dbReference type="RefSeq" id="WP_221309691.1">
    <property type="nucleotide sequence ID" value="NZ_JACHDP010000001.1"/>
</dbReference>
<dbReference type="InterPro" id="IPR037523">
    <property type="entry name" value="VOC_core"/>
</dbReference>
<dbReference type="Gene3D" id="3.30.720.120">
    <property type="match status" value="1"/>
</dbReference>
<gene>
    <name evidence="2" type="ORF">HNR20_000741</name>
</gene>
<dbReference type="GO" id="GO:0016829">
    <property type="term" value="F:lyase activity"/>
    <property type="evidence" value="ECO:0007669"/>
    <property type="project" value="UniProtKB-KW"/>
</dbReference>
<reference evidence="2 3" key="1">
    <citation type="submission" date="2020-08" db="EMBL/GenBank/DDBJ databases">
        <title>Sequencing the genomes of 1000 actinobacteria strains.</title>
        <authorList>
            <person name="Klenk H.-P."/>
        </authorList>
    </citation>
    <scope>NUCLEOTIDE SEQUENCE [LARGE SCALE GENOMIC DNA]</scope>
    <source>
        <strain evidence="2 3">DSM 103125</strain>
    </source>
</reference>
<accession>A0A840VK38</accession>
<dbReference type="InterPro" id="IPR004360">
    <property type="entry name" value="Glyas_Fos-R_dOase_dom"/>
</dbReference>
<evidence type="ECO:0000313" key="2">
    <source>
        <dbReference type="EMBL" id="MBB5476236.1"/>
    </source>
</evidence>
<proteinExistence type="predicted"/>
<keyword evidence="3" id="KW-1185">Reference proteome</keyword>
<name>A0A840VK38_9ACTN</name>
<feature type="domain" description="VOC" evidence="1">
    <location>
        <begin position="12"/>
        <end position="132"/>
    </location>
</feature>
<dbReference type="SUPFAM" id="SSF54593">
    <property type="entry name" value="Glyoxalase/Bleomycin resistance protein/Dihydroxybiphenyl dioxygenase"/>
    <property type="match status" value="1"/>
</dbReference>
<dbReference type="InterPro" id="IPR029068">
    <property type="entry name" value="Glyas_Bleomycin-R_OHBP_Dase"/>
</dbReference>
<sequence length="133" mass="14402">MRTYDQREGTTMTTSVVSIVYVNDAPAAARFYGDLLGMSPSLETSGYITFDLGPGADLALWSGQFEDLSPDVPRTSEVCLAIEGGRPDEITSIFKQWQSKGVTILQEPHDAGFGLTFLAADPDGNRIRVAPKD</sequence>
<dbReference type="PROSITE" id="PS51819">
    <property type="entry name" value="VOC"/>
    <property type="match status" value="1"/>
</dbReference>
<dbReference type="Proteomes" id="UP000586947">
    <property type="component" value="Unassembled WGS sequence"/>
</dbReference>
<dbReference type="AlphaFoldDB" id="A0A840VK38"/>
<dbReference type="Pfam" id="PF00903">
    <property type="entry name" value="Glyoxalase"/>
    <property type="match status" value="1"/>
</dbReference>
<comment type="caution">
    <text evidence="2">The sequence shown here is derived from an EMBL/GenBank/DDBJ whole genome shotgun (WGS) entry which is preliminary data.</text>
</comment>
<dbReference type="EMBL" id="JACHDP010000001">
    <property type="protein sequence ID" value="MBB5476236.1"/>
    <property type="molecule type" value="Genomic_DNA"/>
</dbReference>
<organism evidence="2 3">
    <name type="scientific">Micromonospora parathelypteridis</name>
    <dbReference type="NCBI Taxonomy" id="1839617"/>
    <lineage>
        <taxon>Bacteria</taxon>
        <taxon>Bacillati</taxon>
        <taxon>Actinomycetota</taxon>
        <taxon>Actinomycetes</taxon>
        <taxon>Micromonosporales</taxon>
        <taxon>Micromonosporaceae</taxon>
        <taxon>Micromonospora</taxon>
    </lineage>
</organism>